<organism evidence="1 2">
    <name type="scientific">Anaerosalibacter massiliensis</name>
    <dbReference type="NCBI Taxonomy" id="1347392"/>
    <lineage>
        <taxon>Bacteria</taxon>
        <taxon>Bacillati</taxon>
        <taxon>Bacillota</taxon>
        <taxon>Tissierellia</taxon>
        <taxon>Tissierellales</taxon>
        <taxon>Sporanaerobacteraceae</taxon>
        <taxon>Anaerosalibacter</taxon>
    </lineage>
</organism>
<reference evidence="1" key="1">
    <citation type="submission" date="2022-07" db="EMBL/GenBank/DDBJ databases">
        <title>Enhanced cultured diversity of the mouse gut microbiota enables custom-made synthetic communities.</title>
        <authorList>
            <person name="Afrizal A."/>
        </authorList>
    </citation>
    <scope>NUCLEOTIDE SEQUENCE</scope>
    <source>
        <strain evidence="1">DSM 29482</strain>
    </source>
</reference>
<accession>A0A9X2MGN8</accession>
<protein>
    <submittedName>
        <fullName evidence="1">Uncharacterized protein</fullName>
    </submittedName>
</protein>
<name>A0A9X2MGN8_9FIRM</name>
<dbReference type="EMBL" id="JANJZL010000001">
    <property type="protein sequence ID" value="MCR2042852.1"/>
    <property type="molecule type" value="Genomic_DNA"/>
</dbReference>
<evidence type="ECO:0000313" key="2">
    <source>
        <dbReference type="Proteomes" id="UP001142078"/>
    </source>
</evidence>
<comment type="caution">
    <text evidence="1">The sequence shown here is derived from an EMBL/GenBank/DDBJ whole genome shotgun (WGS) entry which is preliminary data.</text>
</comment>
<sequence>MDNKKENKKSVDENPNIDDYINKIELGNIEMTMNIKKQNNPVELLEKLYLLRNNKKLSNEDKNKEVQKIMNEYMR</sequence>
<keyword evidence="2" id="KW-1185">Reference proteome</keyword>
<dbReference type="RefSeq" id="WP_042681569.1">
    <property type="nucleotide sequence ID" value="NZ_CABKTM010000043.1"/>
</dbReference>
<gene>
    <name evidence="1" type="ORF">NSA23_01850</name>
</gene>
<proteinExistence type="predicted"/>
<dbReference type="OrthoDB" id="9958708at2"/>
<evidence type="ECO:0000313" key="1">
    <source>
        <dbReference type="EMBL" id="MCR2042852.1"/>
    </source>
</evidence>
<dbReference type="AlphaFoldDB" id="A0A9X2MGN8"/>
<dbReference type="Proteomes" id="UP001142078">
    <property type="component" value="Unassembled WGS sequence"/>
</dbReference>